<protein>
    <submittedName>
        <fullName evidence="2">YlmC/YmxH family sporulation protein</fullName>
    </submittedName>
</protein>
<keyword evidence="3" id="KW-1185">Reference proteome</keyword>
<dbReference type="Proteomes" id="UP000661691">
    <property type="component" value="Unassembled WGS sequence"/>
</dbReference>
<comment type="caution">
    <text evidence="2">The sequence shown here is derived from an EMBL/GenBank/DDBJ whole genome shotgun (WGS) entry which is preliminary data.</text>
</comment>
<dbReference type="SUPFAM" id="SSF50346">
    <property type="entry name" value="PRC-barrel domain"/>
    <property type="match status" value="1"/>
</dbReference>
<dbReference type="InterPro" id="IPR027275">
    <property type="entry name" value="PRC-brl_dom"/>
</dbReference>
<evidence type="ECO:0000259" key="1">
    <source>
        <dbReference type="Pfam" id="PF05239"/>
    </source>
</evidence>
<dbReference type="InterPro" id="IPR014238">
    <property type="entry name" value="Spore_YlmC/YmxH"/>
</dbReference>
<sequence length="94" mass="10584">MKISELQLKEVVSVSDGRKLGKIHDLGIDLDKGFIREIIIPSETRLFGFISSGHEWVIPWRNIERIGSDVILVRIDTLSSKHGQPSTDESDISQ</sequence>
<dbReference type="InterPro" id="IPR011033">
    <property type="entry name" value="PRC_barrel-like_sf"/>
</dbReference>
<organism evidence="2 3">
    <name type="scientific">Polycladospora coralii</name>
    <dbReference type="NCBI Taxonomy" id="2771432"/>
    <lineage>
        <taxon>Bacteria</taxon>
        <taxon>Bacillati</taxon>
        <taxon>Bacillota</taxon>
        <taxon>Bacilli</taxon>
        <taxon>Bacillales</taxon>
        <taxon>Thermoactinomycetaceae</taxon>
        <taxon>Polycladospora</taxon>
    </lineage>
</organism>
<dbReference type="PANTHER" id="PTHR40061">
    <property type="entry name" value="SPORULATION PROTEIN YLMC-RELATED"/>
    <property type="match status" value="1"/>
</dbReference>
<evidence type="ECO:0000313" key="2">
    <source>
        <dbReference type="EMBL" id="MBD1371334.1"/>
    </source>
</evidence>
<gene>
    <name evidence="2" type="ORF">IC620_03065</name>
</gene>
<dbReference type="PANTHER" id="PTHR40061:SF1">
    <property type="entry name" value="SPORULATION PROTEIN YLMC-RELATED"/>
    <property type="match status" value="1"/>
</dbReference>
<dbReference type="Gene3D" id="2.30.30.240">
    <property type="entry name" value="PRC-barrel domain"/>
    <property type="match status" value="1"/>
</dbReference>
<dbReference type="EMBL" id="JACXAH010000003">
    <property type="protein sequence ID" value="MBD1371334.1"/>
    <property type="molecule type" value="Genomic_DNA"/>
</dbReference>
<dbReference type="NCBIfam" id="TIGR02888">
    <property type="entry name" value="spore_YlmC_YmxH"/>
    <property type="match status" value="1"/>
</dbReference>
<dbReference type="Pfam" id="PF05239">
    <property type="entry name" value="PRC"/>
    <property type="match status" value="1"/>
</dbReference>
<accession>A0A926ND04</accession>
<feature type="domain" description="PRC-barrel" evidence="1">
    <location>
        <begin position="2"/>
        <end position="76"/>
    </location>
</feature>
<name>A0A926ND04_9BACL</name>
<dbReference type="AlphaFoldDB" id="A0A926ND04"/>
<evidence type="ECO:0000313" key="3">
    <source>
        <dbReference type="Proteomes" id="UP000661691"/>
    </source>
</evidence>
<proteinExistence type="predicted"/>
<dbReference type="RefSeq" id="WP_191140041.1">
    <property type="nucleotide sequence ID" value="NZ_JACXAG020000002.1"/>
</dbReference>
<reference evidence="2" key="1">
    <citation type="submission" date="2020-09" db="EMBL/GenBank/DDBJ databases">
        <title>A novel bacterium of genus Hazenella, isolated from South China Sea.</title>
        <authorList>
            <person name="Huang H."/>
            <person name="Mo K."/>
            <person name="Hu Y."/>
        </authorList>
    </citation>
    <scope>NUCLEOTIDE SEQUENCE</scope>
    <source>
        <strain evidence="2">IB182357</strain>
    </source>
</reference>